<feature type="region of interest" description="Disordered" evidence="7">
    <location>
        <begin position="486"/>
        <end position="526"/>
    </location>
</feature>
<dbReference type="GO" id="GO:0045504">
    <property type="term" value="F:dynein heavy chain binding"/>
    <property type="evidence" value="ECO:0007669"/>
    <property type="project" value="TreeGrafter"/>
</dbReference>
<feature type="compositionally biased region" description="Basic and acidic residues" evidence="7">
    <location>
        <begin position="601"/>
        <end position="614"/>
    </location>
</feature>
<keyword evidence="3" id="KW-0493">Microtubule</keyword>
<comment type="caution">
    <text evidence="8">The sequence shown here is derived from an EMBL/GenBank/DDBJ whole genome shotgun (WGS) entry which is preliminary data.</text>
</comment>
<keyword evidence="9" id="KW-1185">Reference proteome</keyword>
<dbReference type="GO" id="GO:0005868">
    <property type="term" value="C:cytoplasmic dynein complex"/>
    <property type="evidence" value="ECO:0007669"/>
    <property type="project" value="InterPro"/>
</dbReference>
<evidence type="ECO:0000256" key="3">
    <source>
        <dbReference type="ARBA" id="ARBA00022701"/>
    </source>
</evidence>
<evidence type="ECO:0000256" key="1">
    <source>
        <dbReference type="ARBA" id="ARBA00004245"/>
    </source>
</evidence>
<keyword evidence="2" id="KW-0963">Cytoplasm</keyword>
<organism evidence="8 9">
    <name type="scientific">Pseudocercospora eumusae</name>
    <dbReference type="NCBI Taxonomy" id="321146"/>
    <lineage>
        <taxon>Eukaryota</taxon>
        <taxon>Fungi</taxon>
        <taxon>Dikarya</taxon>
        <taxon>Ascomycota</taxon>
        <taxon>Pezizomycotina</taxon>
        <taxon>Dothideomycetes</taxon>
        <taxon>Dothideomycetidae</taxon>
        <taxon>Mycosphaerellales</taxon>
        <taxon>Mycosphaerellaceae</taxon>
        <taxon>Pseudocercospora</taxon>
    </lineage>
</organism>
<dbReference type="GO" id="GO:0035974">
    <property type="term" value="C:meiotic spindle pole body"/>
    <property type="evidence" value="ECO:0007669"/>
    <property type="project" value="TreeGrafter"/>
</dbReference>
<sequence length="644" mass="70738">MALGIESTAPEQHEEQPDPASTVMSRTTFTERPVKRKKEQRTDIWSNLLRQTREAQSRNKTQAVQHRELLICGASPDDQRQFVSTLTRPPPAQPPSRKQERKQQSTKGELRLSNQYAYGYGHVTLYSPPQQSGTGVQVLGTEAEEVASVQIHTLPDAKEEYVGTLRRLLKKEQKQKEEDGLGDVELDGGKDPEEDRKPAVCILLSWKQPWQFLQQLKTWLQLLAQSLLPPGVPATDPLDVLKEAQLGITVVVQHTEAQEHLLREGYKEEDFDYISQCLRTAILPLHPFSALIYTTSTAPPQQAGGPLSEQQKVVFNSLALDLATLSPRRARSSSGAEKREELTPKHEFMDRMAIVIPAGWDSPAFIRTLSETFSPEDIVNGWLADLQPPPPPKPSPEQKSAETAVEVKQANGGAEVYESSPVDENEDFPEIPLSPSKLTPSAVRTYEQRVLDPQAHKAPKPPKIEVTTKPDQVFLAEMRQHLQQLEAQDRERESRGHRTGVSNTSLSGTGGRVVGLPAGESTGALGELGEVSFNVGGVSYDTMTAQAAIDRLKRPNQSSDSPTPRTSTPKPPGRPHRDANNAADDKKTSGGTPGVTSPKLSDSKEPLDTAKLEEYFQSLMKKGGGASSRDATPTKSTPKGQSSQ</sequence>
<dbReference type="InterPro" id="IPR008467">
    <property type="entry name" value="Dynein1_light_intermed_chain"/>
</dbReference>
<dbReference type="PANTHER" id="PTHR12688">
    <property type="entry name" value="DYNEIN LIGHT INTERMEDIATE CHAIN"/>
    <property type="match status" value="1"/>
</dbReference>
<dbReference type="GO" id="GO:0005874">
    <property type="term" value="C:microtubule"/>
    <property type="evidence" value="ECO:0007669"/>
    <property type="project" value="UniProtKB-KW"/>
</dbReference>
<accession>A0A139H1U2</accession>
<dbReference type="OrthoDB" id="27603at2759"/>
<dbReference type="GO" id="GO:0000226">
    <property type="term" value="P:microtubule cytoskeleton organization"/>
    <property type="evidence" value="ECO:0007669"/>
    <property type="project" value="TreeGrafter"/>
</dbReference>
<evidence type="ECO:0008006" key="10">
    <source>
        <dbReference type="Google" id="ProtNLM"/>
    </source>
</evidence>
<feature type="region of interest" description="Disordered" evidence="7">
    <location>
        <begin position="381"/>
        <end position="440"/>
    </location>
</feature>
<keyword evidence="6" id="KW-0206">Cytoskeleton</keyword>
<name>A0A139H1U2_9PEZI</name>
<dbReference type="AlphaFoldDB" id="A0A139H1U2"/>
<dbReference type="Proteomes" id="UP000070133">
    <property type="component" value="Unassembled WGS sequence"/>
</dbReference>
<keyword evidence="4" id="KW-0243">Dynein</keyword>
<feature type="region of interest" description="Disordered" evidence="7">
    <location>
        <begin position="81"/>
        <end position="110"/>
    </location>
</feature>
<evidence type="ECO:0000313" key="9">
    <source>
        <dbReference type="Proteomes" id="UP000070133"/>
    </source>
</evidence>
<dbReference type="PANTHER" id="PTHR12688:SF0">
    <property type="entry name" value="DYNEIN LIGHT INTERMEDIATE CHAIN"/>
    <property type="match status" value="1"/>
</dbReference>
<feature type="region of interest" description="Disordered" evidence="7">
    <location>
        <begin position="546"/>
        <end position="644"/>
    </location>
</feature>
<feature type="compositionally biased region" description="Polar residues" evidence="7">
    <location>
        <begin position="629"/>
        <end position="644"/>
    </location>
</feature>
<comment type="subcellular location">
    <subcellularLocation>
        <location evidence="1">Cytoplasm</location>
        <location evidence="1">Cytoskeleton</location>
    </subcellularLocation>
</comment>
<evidence type="ECO:0000256" key="5">
    <source>
        <dbReference type="ARBA" id="ARBA00023175"/>
    </source>
</evidence>
<proteinExistence type="predicted"/>
<feature type="compositionally biased region" description="Basic and acidic residues" evidence="7">
    <location>
        <begin position="575"/>
        <end position="588"/>
    </location>
</feature>
<evidence type="ECO:0000313" key="8">
    <source>
        <dbReference type="EMBL" id="KXS96349.1"/>
    </source>
</evidence>
<feature type="region of interest" description="Disordered" evidence="7">
    <location>
        <begin position="172"/>
        <end position="192"/>
    </location>
</feature>
<dbReference type="GO" id="GO:0007018">
    <property type="term" value="P:microtubule-based movement"/>
    <property type="evidence" value="ECO:0007669"/>
    <property type="project" value="InterPro"/>
</dbReference>
<evidence type="ECO:0000256" key="6">
    <source>
        <dbReference type="ARBA" id="ARBA00023212"/>
    </source>
</evidence>
<gene>
    <name evidence="8" type="ORF">AC578_3076</name>
</gene>
<feature type="compositionally biased region" description="Basic and acidic residues" evidence="7">
    <location>
        <begin position="487"/>
        <end position="496"/>
    </location>
</feature>
<evidence type="ECO:0000256" key="4">
    <source>
        <dbReference type="ARBA" id="ARBA00023017"/>
    </source>
</evidence>
<reference evidence="8 9" key="1">
    <citation type="submission" date="2015-07" db="EMBL/GenBank/DDBJ databases">
        <title>Comparative genomics of the Sigatoka disease complex on banana suggests a link between parallel evolutionary changes in Pseudocercospora fijiensis and Pseudocercospora eumusae and increased virulence on the banana host.</title>
        <authorList>
            <person name="Chang T.-C."/>
            <person name="Salvucci A."/>
            <person name="Crous P.W."/>
            <person name="Stergiopoulos I."/>
        </authorList>
    </citation>
    <scope>NUCLEOTIDE SEQUENCE [LARGE SCALE GENOMIC DNA]</scope>
    <source>
        <strain evidence="8 9">CBS 114824</strain>
    </source>
</reference>
<protein>
    <recommendedName>
        <fullName evidence="10">Dynein light intermediate chain</fullName>
    </recommendedName>
</protein>
<feature type="region of interest" description="Disordered" evidence="7">
    <location>
        <begin position="1"/>
        <end position="43"/>
    </location>
</feature>
<evidence type="ECO:0000256" key="2">
    <source>
        <dbReference type="ARBA" id="ARBA00022490"/>
    </source>
</evidence>
<evidence type="ECO:0000256" key="7">
    <source>
        <dbReference type="SAM" id="MobiDB-lite"/>
    </source>
</evidence>
<dbReference type="STRING" id="321146.A0A139H1U2"/>
<feature type="compositionally biased region" description="Low complexity" evidence="7">
    <location>
        <begin position="558"/>
        <end position="568"/>
    </location>
</feature>
<dbReference type="EMBL" id="LFZN01000177">
    <property type="protein sequence ID" value="KXS96349.1"/>
    <property type="molecule type" value="Genomic_DNA"/>
</dbReference>
<keyword evidence="5" id="KW-0505">Motor protein</keyword>